<dbReference type="AlphaFoldDB" id="A0A415U189"/>
<dbReference type="Proteomes" id="UP000283497">
    <property type="component" value="Unassembled WGS sequence"/>
</dbReference>
<organism evidence="2 4">
    <name type="scientific">Anaerobutyricum hallii</name>
    <dbReference type="NCBI Taxonomy" id="39488"/>
    <lineage>
        <taxon>Bacteria</taxon>
        <taxon>Bacillati</taxon>
        <taxon>Bacillota</taxon>
        <taxon>Clostridia</taxon>
        <taxon>Lachnospirales</taxon>
        <taxon>Lachnospiraceae</taxon>
        <taxon>Anaerobutyricum</taxon>
    </lineage>
</organism>
<protein>
    <submittedName>
        <fullName evidence="2">Uncharacterized protein</fullName>
    </submittedName>
</protein>
<dbReference type="EMBL" id="QRNJ01000088">
    <property type="protein sequence ID" value="RHK33594.1"/>
    <property type="molecule type" value="Genomic_DNA"/>
</dbReference>
<evidence type="ECO:0000313" key="2">
    <source>
        <dbReference type="EMBL" id="RHN11778.1"/>
    </source>
</evidence>
<comment type="caution">
    <text evidence="2">The sequence shown here is derived from an EMBL/GenBank/DDBJ whole genome shotgun (WGS) entry which is preliminary data.</text>
</comment>
<gene>
    <name evidence="1" type="ORF">DW068_15430</name>
    <name evidence="2" type="ORF">DWZ29_11165</name>
</gene>
<accession>A0A415U189</accession>
<evidence type="ECO:0000313" key="4">
    <source>
        <dbReference type="Proteomes" id="UP000283700"/>
    </source>
</evidence>
<reference evidence="3 4" key="1">
    <citation type="submission" date="2018-08" db="EMBL/GenBank/DDBJ databases">
        <title>A genome reference for cultivated species of the human gut microbiota.</title>
        <authorList>
            <person name="Zou Y."/>
            <person name="Xue W."/>
            <person name="Luo G."/>
        </authorList>
    </citation>
    <scope>NUCLEOTIDE SEQUENCE [LARGE SCALE GENOMIC DNA]</scope>
    <source>
        <strain evidence="2 4">AF31-17AC</strain>
        <strain evidence="1 3">AF45-14BH</strain>
    </source>
</reference>
<evidence type="ECO:0000313" key="3">
    <source>
        <dbReference type="Proteomes" id="UP000283497"/>
    </source>
</evidence>
<dbReference type="RefSeq" id="WP_118315237.1">
    <property type="nucleotide sequence ID" value="NZ_QRNJ01000088.1"/>
</dbReference>
<dbReference type="EMBL" id="QRQO01000032">
    <property type="protein sequence ID" value="RHN11778.1"/>
    <property type="molecule type" value="Genomic_DNA"/>
</dbReference>
<name>A0A415U189_9FIRM</name>
<sequence length="107" mass="12704">MLLDIFPGRNYSRIKLWFETKRFFHYFKLGSEITSPNCNYIIRIRRHSVKIIASTAITKKEIETLREYIKTVFNGWSILVDSADDLQWITNLENVSVVFLKTNSKDR</sequence>
<dbReference type="Proteomes" id="UP000283700">
    <property type="component" value="Unassembled WGS sequence"/>
</dbReference>
<proteinExistence type="predicted"/>
<evidence type="ECO:0000313" key="1">
    <source>
        <dbReference type="EMBL" id="RHK33594.1"/>
    </source>
</evidence>